<keyword evidence="1" id="KW-0472">Membrane</keyword>
<evidence type="ECO:0000259" key="2">
    <source>
        <dbReference type="Pfam" id="PF13116"/>
    </source>
</evidence>
<dbReference type="GO" id="GO:0005886">
    <property type="term" value="C:plasma membrane"/>
    <property type="evidence" value="ECO:0007669"/>
    <property type="project" value="TreeGrafter"/>
</dbReference>
<dbReference type="Proteomes" id="UP001197609">
    <property type="component" value="Unassembled WGS sequence"/>
</dbReference>
<dbReference type="GO" id="GO:0090313">
    <property type="term" value="P:regulation of protein targeting to membrane"/>
    <property type="evidence" value="ECO:0007669"/>
    <property type="project" value="TreeGrafter"/>
</dbReference>
<dbReference type="AlphaFoldDB" id="A0AAJ1AHL6"/>
<evidence type="ECO:0000313" key="4">
    <source>
        <dbReference type="Proteomes" id="UP001197609"/>
    </source>
</evidence>
<keyword evidence="1" id="KW-0812">Transmembrane</keyword>
<dbReference type="Pfam" id="PF13116">
    <property type="entry name" value="YhdP"/>
    <property type="match status" value="1"/>
</dbReference>
<proteinExistence type="predicted"/>
<accession>A0AAJ1AHL6</accession>
<feature type="transmembrane region" description="Helical" evidence="1">
    <location>
        <begin position="7"/>
        <end position="27"/>
    </location>
</feature>
<protein>
    <submittedName>
        <fullName evidence="3">AsmA-like C-terminal domain-containing protein</fullName>
    </submittedName>
</protein>
<reference evidence="3 4" key="1">
    <citation type="journal article" date="2021" name="bioRxiv">
        <title>Unraveling nitrogen, sulfur and carbon metabolic pathways and microbial community transcriptional responses to substrate deprivation and toxicity stresses in a bioreactor mimicking anoxic brackish coastal sediment conditions.</title>
        <authorList>
            <person name="Martins P.D."/>
            <person name="Echeveste M.J."/>
            <person name="Arshad A."/>
            <person name="Kurth J."/>
            <person name="Ouboter H."/>
            <person name="Jetten M.S.M."/>
            <person name="Welte C.U."/>
        </authorList>
    </citation>
    <scope>NUCLEOTIDE SEQUENCE [LARGE SCALE GENOMIC DNA]</scope>
    <source>
        <strain evidence="3">MAG_38</strain>
    </source>
</reference>
<comment type="caution">
    <text evidence="3">The sequence shown here is derived from an EMBL/GenBank/DDBJ whole genome shotgun (WGS) entry which is preliminary data.</text>
</comment>
<dbReference type="InterPro" id="IPR052894">
    <property type="entry name" value="AsmA-related"/>
</dbReference>
<organism evidence="3 4">
    <name type="scientific">Candidatus Methylomirabilis tolerans</name>
    <dbReference type="NCBI Taxonomy" id="3123416"/>
    <lineage>
        <taxon>Bacteria</taxon>
        <taxon>Candidatus Methylomirabilota</taxon>
        <taxon>Candidatus Methylomirabilia</taxon>
        <taxon>Candidatus Methylomirabilales</taxon>
        <taxon>Candidatus Methylomirabilaceae</taxon>
        <taxon>Candidatus Methylomirabilis</taxon>
    </lineage>
</organism>
<gene>
    <name evidence="3" type="ORF">K8G79_04495</name>
</gene>
<sequence length="939" mass="102763">MPRIRGSVILLIVVAVVLLLGGGLLYLKTWMEAEQFRRLTEQTLTRQLHLPVQIGSMSLSLFHRSLELRQIAVGDLSAIAPAQAGRKIDAPLLTVDLARVAFRPTSLLRGTPQVRSLVIYGPRLQFTDSPTSSSSLARFVSSFSKISEDHETEGFPVLLEQGTVAYRSTASPLGLQIDGLRGRLFWPSPDQPEVEVATDDVMVRLGTHDLRKIRLQVHARLTRDGIQVEQFSLANAGSSLTASGVIRTGAGRQQTDLSITGQLTPEALPSRLSGMAPWSGKLAVKGKIVGEVASRTFKVSLLVEDQTGRRVGQTDATVQDDIFAVKRLALYQGASRLAVNGTMDLKTMTTDLNLDLRGRLEDAARWLPTDTPVAGPIVARLRLSGLASNLYGAGHLEIQRMRIRTEQIDALEARLALSGTELTIPSLTGRYRDIPFKASAAIEVGGSYRFAVLPAKVDLASIHGLAERGISGALVVSLSATGQWRERRVEGELALNDLNVNGIEIGSGHVRFALEDNRWRWKLEGGRTLHATGVAPLLLSGPLEVEVSATDLDLEPLFQVLRAHLRFPLAARADGRARLLGTLPELRDLTGGIDLINVRGTAGSTPVRLRKPTHMVLQTETLRVNSLELTGPDLSVTLMGSLRFGGLVDLSLFGHTPFGIIRPWLPSVRDLQGAPRVRLSLVGKPGAIRVSGHAELAHVQVKPRIIPIWISIETGEVTFDNDHVRYIVTEGTSAAGRLNGEGTARRQEESWHHTLELNLDKANLDAINDQLLPERRWVSGMLSTRATFAFDTAPNYATLPTLQGQLSLRLEDGSLSHYPALVRLLGLLGAPAQPYRLPDLTRERMPYRRLSADIAVKDGVMHTTNLLLDSEVMRLTAEGSMRLTNQYVDLDLAVRPLHVLERGIRKIPLLGRLLPKKQSLIVTHFDMEGPWDNPTITVA</sequence>
<dbReference type="PANTHER" id="PTHR30441:SF4">
    <property type="entry name" value="PROTEIN ASMA"/>
    <property type="match status" value="1"/>
</dbReference>
<evidence type="ECO:0000256" key="1">
    <source>
        <dbReference type="SAM" id="Phobius"/>
    </source>
</evidence>
<name>A0AAJ1AHL6_9BACT</name>
<dbReference type="EMBL" id="JAIOIU010000046">
    <property type="protein sequence ID" value="MBZ0159386.1"/>
    <property type="molecule type" value="Genomic_DNA"/>
</dbReference>
<feature type="non-terminal residue" evidence="3">
    <location>
        <position position="939"/>
    </location>
</feature>
<dbReference type="InterPro" id="IPR025263">
    <property type="entry name" value="YhdP_central"/>
</dbReference>
<evidence type="ECO:0000313" key="3">
    <source>
        <dbReference type="EMBL" id="MBZ0159386.1"/>
    </source>
</evidence>
<feature type="domain" description="YhdP central" evidence="2">
    <location>
        <begin position="732"/>
        <end position="936"/>
    </location>
</feature>
<keyword evidence="1" id="KW-1133">Transmembrane helix</keyword>
<dbReference type="PANTHER" id="PTHR30441">
    <property type="entry name" value="DUF748 DOMAIN-CONTAINING PROTEIN"/>
    <property type="match status" value="1"/>
</dbReference>